<dbReference type="Pfam" id="PF01795">
    <property type="entry name" value="Methyltransf_5"/>
    <property type="match status" value="1"/>
</dbReference>
<evidence type="ECO:0000313" key="7">
    <source>
        <dbReference type="EMBL" id="EPZ15253.1"/>
    </source>
</evidence>
<feature type="binding site" evidence="6">
    <location>
        <position position="107"/>
    </location>
    <ligand>
        <name>S-adenosyl-L-methionine</name>
        <dbReference type="ChEBI" id="CHEBI:59789"/>
    </ligand>
</feature>
<dbReference type="PATRIC" id="fig|1348657.5.peg.2232"/>
<dbReference type="AlphaFoldDB" id="T0AXE8"/>
<dbReference type="GO" id="GO:0071424">
    <property type="term" value="F:rRNA (cytosine-N4-)-methyltransferase activity"/>
    <property type="evidence" value="ECO:0007669"/>
    <property type="project" value="UniProtKB-UniRule"/>
</dbReference>
<evidence type="ECO:0000256" key="3">
    <source>
        <dbReference type="ARBA" id="ARBA00022603"/>
    </source>
</evidence>
<dbReference type="SUPFAM" id="SSF81799">
    <property type="entry name" value="Putative methyltransferase TM0872, insert domain"/>
    <property type="match status" value="1"/>
</dbReference>
<evidence type="ECO:0000256" key="4">
    <source>
        <dbReference type="ARBA" id="ARBA00022679"/>
    </source>
</evidence>
<gene>
    <name evidence="6" type="primary">rsmH</name>
    <name evidence="7" type="ORF">M622_03765</name>
</gene>
<dbReference type="SUPFAM" id="SSF53335">
    <property type="entry name" value="S-adenosyl-L-methionine-dependent methyltransferases"/>
    <property type="match status" value="1"/>
</dbReference>
<comment type="subcellular location">
    <subcellularLocation>
        <location evidence="6">Cytoplasm</location>
    </subcellularLocation>
</comment>
<evidence type="ECO:0000256" key="5">
    <source>
        <dbReference type="ARBA" id="ARBA00022691"/>
    </source>
</evidence>
<dbReference type="NCBIfam" id="TIGR00006">
    <property type="entry name" value="16S rRNA (cytosine(1402)-N(4))-methyltransferase RsmH"/>
    <property type="match status" value="1"/>
</dbReference>
<evidence type="ECO:0000256" key="6">
    <source>
        <dbReference type="HAMAP-Rule" id="MF_01007"/>
    </source>
</evidence>
<dbReference type="HAMAP" id="MF_01007">
    <property type="entry name" value="16SrRNA_methyltr_H"/>
    <property type="match status" value="1"/>
</dbReference>
<feature type="binding site" evidence="6">
    <location>
        <position position="55"/>
    </location>
    <ligand>
        <name>S-adenosyl-L-methionine</name>
        <dbReference type="ChEBI" id="CHEBI:59789"/>
    </ligand>
</feature>
<keyword evidence="3 6" id="KW-0489">Methyltransferase</keyword>
<dbReference type="PIRSF" id="PIRSF004486">
    <property type="entry name" value="MraW"/>
    <property type="match status" value="1"/>
</dbReference>
<evidence type="ECO:0000256" key="1">
    <source>
        <dbReference type="ARBA" id="ARBA00010396"/>
    </source>
</evidence>
<keyword evidence="6" id="KW-0963">Cytoplasm</keyword>
<keyword evidence="8" id="KW-1185">Reference proteome</keyword>
<comment type="function">
    <text evidence="6">Specifically methylates the N4 position of cytidine in position 1402 (C1402) of 16S rRNA.</text>
</comment>
<keyword evidence="4 6" id="KW-0808">Transferase</keyword>
<keyword evidence="2 6" id="KW-0698">rRNA processing</keyword>
<dbReference type="RefSeq" id="WP_021249646.1">
    <property type="nucleotide sequence ID" value="NZ_ATJV01000059.1"/>
</dbReference>
<feature type="binding site" evidence="6">
    <location>
        <position position="100"/>
    </location>
    <ligand>
        <name>S-adenosyl-L-methionine</name>
        <dbReference type="ChEBI" id="CHEBI:59789"/>
    </ligand>
</feature>
<dbReference type="STRING" id="1348657.M622_03765"/>
<dbReference type="EMBL" id="ATJV01000059">
    <property type="protein sequence ID" value="EPZ15253.1"/>
    <property type="molecule type" value="Genomic_DNA"/>
</dbReference>
<dbReference type="Gene3D" id="3.40.50.150">
    <property type="entry name" value="Vaccinia Virus protein VP39"/>
    <property type="match status" value="1"/>
</dbReference>
<dbReference type="InterPro" id="IPR002903">
    <property type="entry name" value="RsmH"/>
</dbReference>
<dbReference type="GO" id="GO:0005737">
    <property type="term" value="C:cytoplasm"/>
    <property type="evidence" value="ECO:0007669"/>
    <property type="project" value="UniProtKB-SubCell"/>
</dbReference>
<organism evidence="7 8">
    <name type="scientific">Thauera terpenica 58Eu</name>
    <dbReference type="NCBI Taxonomy" id="1348657"/>
    <lineage>
        <taxon>Bacteria</taxon>
        <taxon>Pseudomonadati</taxon>
        <taxon>Pseudomonadota</taxon>
        <taxon>Betaproteobacteria</taxon>
        <taxon>Rhodocyclales</taxon>
        <taxon>Zoogloeaceae</taxon>
        <taxon>Thauera</taxon>
    </lineage>
</organism>
<feature type="binding site" evidence="6">
    <location>
        <begin position="35"/>
        <end position="37"/>
    </location>
    <ligand>
        <name>S-adenosyl-L-methionine</name>
        <dbReference type="ChEBI" id="CHEBI:59789"/>
    </ligand>
</feature>
<sequence>MNAPNAHVTVLLQEAVDALEIKADGIYVDGTFGRGGHSLAVLERLGPEGRLIAFDRDPAAIAAGQALGDARLTLVHSAFSALDEALDELGVAQVDGVLLDLGVSSPQLDDGARGMSFRFDAPLDMRMDTSRGQTVAQWLAEASVDQITEVIRNYGEERFAYAVAKAIADARTGGAVATTGQLAAIVEKAVRTREPGQHPATRTFQAFRIFINQELEELTRVLPVCVRRLRTDGRLAVISFHSLEDRIVKRFMRDESRPPVLPARLPIRAADLPQPRLRLIGKAMRPGAAEVSVNARARSAVLRVAERTGVAS</sequence>
<comment type="caution">
    <text evidence="7">The sequence shown here is derived from an EMBL/GenBank/DDBJ whole genome shotgun (WGS) entry which is preliminary data.</text>
</comment>
<accession>T0AXE8</accession>
<dbReference type="PANTHER" id="PTHR11265:SF0">
    <property type="entry name" value="12S RRNA N4-METHYLCYTIDINE METHYLTRANSFERASE"/>
    <property type="match status" value="1"/>
</dbReference>
<comment type="catalytic activity">
    <reaction evidence="6">
        <text>cytidine(1402) in 16S rRNA + S-adenosyl-L-methionine = N(4)-methylcytidine(1402) in 16S rRNA + S-adenosyl-L-homocysteine + H(+)</text>
        <dbReference type="Rhea" id="RHEA:42928"/>
        <dbReference type="Rhea" id="RHEA-COMP:10286"/>
        <dbReference type="Rhea" id="RHEA-COMP:10287"/>
        <dbReference type="ChEBI" id="CHEBI:15378"/>
        <dbReference type="ChEBI" id="CHEBI:57856"/>
        <dbReference type="ChEBI" id="CHEBI:59789"/>
        <dbReference type="ChEBI" id="CHEBI:74506"/>
        <dbReference type="ChEBI" id="CHEBI:82748"/>
        <dbReference type="EC" id="2.1.1.199"/>
    </reaction>
</comment>
<feature type="binding site" evidence="6">
    <location>
        <position position="79"/>
    </location>
    <ligand>
        <name>S-adenosyl-L-methionine</name>
        <dbReference type="ChEBI" id="CHEBI:59789"/>
    </ligand>
</feature>
<protein>
    <recommendedName>
        <fullName evidence="6">Ribosomal RNA small subunit methyltransferase H</fullName>
        <ecNumber evidence="6">2.1.1.199</ecNumber>
    </recommendedName>
    <alternativeName>
        <fullName evidence="6">16S rRNA m(4)C1402 methyltransferase</fullName>
    </alternativeName>
    <alternativeName>
        <fullName evidence="6">rRNA (cytosine-N(4)-)-methyltransferase RsmH</fullName>
    </alternativeName>
</protein>
<dbReference type="GO" id="GO:0070475">
    <property type="term" value="P:rRNA base methylation"/>
    <property type="evidence" value="ECO:0007669"/>
    <property type="project" value="UniProtKB-UniRule"/>
</dbReference>
<dbReference type="OrthoDB" id="9806637at2"/>
<keyword evidence="5 6" id="KW-0949">S-adenosyl-L-methionine</keyword>
<dbReference type="InterPro" id="IPR029063">
    <property type="entry name" value="SAM-dependent_MTases_sf"/>
</dbReference>
<dbReference type="EC" id="2.1.1.199" evidence="6"/>
<reference evidence="7 8" key="1">
    <citation type="submission" date="2013-06" db="EMBL/GenBank/DDBJ databases">
        <title>Draft genome sequence of Thauera terpenica.</title>
        <authorList>
            <person name="Liu B."/>
            <person name="Frostegard A.H."/>
            <person name="Shapleigh J.P."/>
        </authorList>
    </citation>
    <scope>NUCLEOTIDE SEQUENCE [LARGE SCALE GENOMIC DNA]</scope>
    <source>
        <strain evidence="7 8">58Eu</strain>
    </source>
</reference>
<evidence type="ECO:0000256" key="2">
    <source>
        <dbReference type="ARBA" id="ARBA00022552"/>
    </source>
</evidence>
<dbReference type="Gene3D" id="1.10.150.170">
    <property type="entry name" value="Putative methyltransferase TM0872, insert domain"/>
    <property type="match status" value="1"/>
</dbReference>
<dbReference type="InterPro" id="IPR023397">
    <property type="entry name" value="SAM-dep_MeTrfase_MraW_recog"/>
</dbReference>
<proteinExistence type="inferred from homology"/>
<dbReference type="eggNOG" id="COG0275">
    <property type="taxonomic scope" value="Bacteria"/>
</dbReference>
<dbReference type="PANTHER" id="PTHR11265">
    <property type="entry name" value="S-ADENOSYL-METHYLTRANSFERASE MRAW"/>
    <property type="match status" value="1"/>
</dbReference>
<name>T0AXE8_9RHOO</name>
<evidence type="ECO:0000313" key="8">
    <source>
        <dbReference type="Proteomes" id="UP000015455"/>
    </source>
</evidence>
<dbReference type="Proteomes" id="UP000015455">
    <property type="component" value="Unassembled WGS sequence"/>
</dbReference>
<comment type="similarity">
    <text evidence="1 6">Belongs to the methyltransferase superfamily. RsmH family.</text>
</comment>